<proteinExistence type="predicted"/>
<gene>
    <name evidence="2" type="ORF">BT67DRAFT_58442</name>
</gene>
<comment type="caution">
    <text evidence="2">The sequence shown here is derived from an EMBL/GenBank/DDBJ whole genome shotgun (WGS) entry which is preliminary data.</text>
</comment>
<dbReference type="Proteomes" id="UP001304895">
    <property type="component" value="Unassembled WGS sequence"/>
</dbReference>
<name>A0AAN6UHL3_9PEZI</name>
<evidence type="ECO:0000313" key="3">
    <source>
        <dbReference type="Proteomes" id="UP001304895"/>
    </source>
</evidence>
<evidence type="ECO:0000313" key="2">
    <source>
        <dbReference type="EMBL" id="KAK4133173.1"/>
    </source>
</evidence>
<reference evidence="2" key="1">
    <citation type="journal article" date="2023" name="Mol. Phylogenet. Evol.">
        <title>Genome-scale phylogeny and comparative genomics of the fungal order Sordariales.</title>
        <authorList>
            <person name="Hensen N."/>
            <person name="Bonometti L."/>
            <person name="Westerberg I."/>
            <person name="Brannstrom I.O."/>
            <person name="Guillou S."/>
            <person name="Cros-Aarteil S."/>
            <person name="Calhoun S."/>
            <person name="Haridas S."/>
            <person name="Kuo A."/>
            <person name="Mondo S."/>
            <person name="Pangilinan J."/>
            <person name="Riley R."/>
            <person name="LaButti K."/>
            <person name="Andreopoulos B."/>
            <person name="Lipzen A."/>
            <person name="Chen C."/>
            <person name="Yan M."/>
            <person name="Daum C."/>
            <person name="Ng V."/>
            <person name="Clum A."/>
            <person name="Steindorff A."/>
            <person name="Ohm R.A."/>
            <person name="Martin F."/>
            <person name="Silar P."/>
            <person name="Natvig D.O."/>
            <person name="Lalanne C."/>
            <person name="Gautier V."/>
            <person name="Ament-Velasquez S.L."/>
            <person name="Kruys A."/>
            <person name="Hutchinson M.I."/>
            <person name="Powell A.J."/>
            <person name="Barry K."/>
            <person name="Miller A.N."/>
            <person name="Grigoriev I.V."/>
            <person name="Debuchy R."/>
            <person name="Gladieux P."/>
            <person name="Hiltunen Thoren M."/>
            <person name="Johannesson H."/>
        </authorList>
    </citation>
    <scope>NUCLEOTIDE SEQUENCE</scope>
    <source>
        <strain evidence="2">CBS 123565</strain>
    </source>
</reference>
<organism evidence="2 3">
    <name type="scientific">Trichocladium antarcticum</name>
    <dbReference type="NCBI Taxonomy" id="1450529"/>
    <lineage>
        <taxon>Eukaryota</taxon>
        <taxon>Fungi</taxon>
        <taxon>Dikarya</taxon>
        <taxon>Ascomycota</taxon>
        <taxon>Pezizomycotina</taxon>
        <taxon>Sordariomycetes</taxon>
        <taxon>Sordariomycetidae</taxon>
        <taxon>Sordariales</taxon>
        <taxon>Chaetomiaceae</taxon>
        <taxon>Trichocladium</taxon>
    </lineage>
</organism>
<sequence length="183" mass="20728">MHQSRQPPDRQMSSNDKDPASHYFTLVLYRATGLALNTDSYRRALNKFNLNKYYPLVGKIKPDVAPSVFSLLFPCSCRPISPSIIRHYIRPPQTSIFQTLSRELPVFYPILRHFYLVPSGMGLRWSLYEPPTSTLESSLTMRRCQLGIISFPNQPPAPSLARHTRGPNTAGQGVKYPPYTASS</sequence>
<feature type="region of interest" description="Disordered" evidence="1">
    <location>
        <begin position="153"/>
        <end position="183"/>
    </location>
</feature>
<reference evidence="2" key="2">
    <citation type="submission" date="2023-05" db="EMBL/GenBank/DDBJ databases">
        <authorList>
            <consortium name="Lawrence Berkeley National Laboratory"/>
            <person name="Steindorff A."/>
            <person name="Hensen N."/>
            <person name="Bonometti L."/>
            <person name="Westerberg I."/>
            <person name="Brannstrom I.O."/>
            <person name="Guillou S."/>
            <person name="Cros-Aarteil S."/>
            <person name="Calhoun S."/>
            <person name="Haridas S."/>
            <person name="Kuo A."/>
            <person name="Mondo S."/>
            <person name="Pangilinan J."/>
            <person name="Riley R."/>
            <person name="Labutti K."/>
            <person name="Andreopoulos B."/>
            <person name="Lipzen A."/>
            <person name="Chen C."/>
            <person name="Yanf M."/>
            <person name="Daum C."/>
            <person name="Ng V."/>
            <person name="Clum A."/>
            <person name="Ohm R."/>
            <person name="Martin F."/>
            <person name="Silar P."/>
            <person name="Natvig D."/>
            <person name="Lalanne C."/>
            <person name="Gautier V."/>
            <person name="Ament-Velasquez S.L."/>
            <person name="Kruys A."/>
            <person name="Hutchinson M.I."/>
            <person name="Powell A.J."/>
            <person name="Barry K."/>
            <person name="Miller A.N."/>
            <person name="Grigoriev I.V."/>
            <person name="Debuchy R."/>
            <person name="Gladieux P."/>
            <person name="Thoren M.H."/>
            <person name="Johannesson H."/>
        </authorList>
    </citation>
    <scope>NUCLEOTIDE SEQUENCE</scope>
    <source>
        <strain evidence="2">CBS 123565</strain>
    </source>
</reference>
<accession>A0AAN6UHL3</accession>
<keyword evidence="3" id="KW-1185">Reference proteome</keyword>
<protein>
    <submittedName>
        <fullName evidence="2">Uncharacterized protein</fullName>
    </submittedName>
</protein>
<dbReference type="AlphaFoldDB" id="A0AAN6UHL3"/>
<evidence type="ECO:0000256" key="1">
    <source>
        <dbReference type="SAM" id="MobiDB-lite"/>
    </source>
</evidence>
<dbReference type="EMBL" id="MU853413">
    <property type="protein sequence ID" value="KAK4133173.1"/>
    <property type="molecule type" value="Genomic_DNA"/>
</dbReference>